<dbReference type="EMBL" id="JAUCMX010000019">
    <property type="protein sequence ID" value="KAK3516523.1"/>
    <property type="molecule type" value="Genomic_DNA"/>
</dbReference>
<evidence type="ECO:0000313" key="2">
    <source>
        <dbReference type="Proteomes" id="UP001274896"/>
    </source>
</evidence>
<sequence length="19" mass="2052">MKLNITCSSPSCPTTQRGK</sequence>
<dbReference type="Proteomes" id="UP001274896">
    <property type="component" value="Unassembled WGS sequence"/>
</dbReference>
<dbReference type="AlphaFoldDB" id="A0AAE0UQU0"/>
<organism evidence="1 2">
    <name type="scientific">Hemibagrus guttatus</name>
    <dbReference type="NCBI Taxonomy" id="175788"/>
    <lineage>
        <taxon>Eukaryota</taxon>
        <taxon>Metazoa</taxon>
        <taxon>Chordata</taxon>
        <taxon>Craniata</taxon>
        <taxon>Vertebrata</taxon>
        <taxon>Euteleostomi</taxon>
        <taxon>Actinopterygii</taxon>
        <taxon>Neopterygii</taxon>
        <taxon>Teleostei</taxon>
        <taxon>Ostariophysi</taxon>
        <taxon>Siluriformes</taxon>
        <taxon>Bagridae</taxon>
        <taxon>Hemibagrus</taxon>
    </lineage>
</organism>
<comment type="caution">
    <text evidence="1">The sequence shown here is derived from an EMBL/GenBank/DDBJ whole genome shotgun (WGS) entry which is preliminary data.</text>
</comment>
<evidence type="ECO:0000313" key="1">
    <source>
        <dbReference type="EMBL" id="KAK3516523.1"/>
    </source>
</evidence>
<name>A0AAE0UQU0_9TELE</name>
<protein>
    <submittedName>
        <fullName evidence="1">Uncharacterized protein</fullName>
    </submittedName>
</protein>
<gene>
    <name evidence="1" type="ORF">QTP70_019907</name>
</gene>
<accession>A0AAE0UQU0</accession>
<keyword evidence="2" id="KW-1185">Reference proteome</keyword>
<reference evidence="1" key="1">
    <citation type="submission" date="2023-06" db="EMBL/GenBank/DDBJ databases">
        <title>Male Hemibagrus guttatus genome.</title>
        <authorList>
            <person name="Bian C."/>
        </authorList>
    </citation>
    <scope>NUCLEOTIDE SEQUENCE</scope>
    <source>
        <strain evidence="1">Male_cb2023</strain>
        <tissue evidence="1">Muscle</tissue>
    </source>
</reference>
<proteinExistence type="predicted"/>